<dbReference type="AlphaFoldDB" id="A0A103YM56"/>
<dbReference type="OMA" id="NNDLPIK"/>
<evidence type="ECO:0000256" key="1">
    <source>
        <dbReference type="ARBA" id="ARBA00009431"/>
    </source>
</evidence>
<gene>
    <name evidence="2" type="ORF">Ccrd_009951</name>
</gene>
<comment type="similarity">
    <text evidence="1">Belongs to the peptidase S10 family.</text>
</comment>
<dbReference type="SUPFAM" id="SSF53474">
    <property type="entry name" value="alpha/beta-Hydrolases"/>
    <property type="match status" value="1"/>
</dbReference>
<dbReference type="InterPro" id="IPR001563">
    <property type="entry name" value="Peptidase_S10"/>
</dbReference>
<keyword evidence="2" id="KW-0121">Carboxypeptidase</keyword>
<reference evidence="2 3" key="1">
    <citation type="journal article" date="2016" name="Sci. Rep.">
        <title>The genome sequence of the outbreeding globe artichoke constructed de novo incorporating a phase-aware low-pass sequencing strategy of F1 progeny.</title>
        <authorList>
            <person name="Scaglione D."/>
            <person name="Reyes-Chin-Wo S."/>
            <person name="Acquadro A."/>
            <person name="Froenicke L."/>
            <person name="Portis E."/>
            <person name="Beitel C."/>
            <person name="Tirone M."/>
            <person name="Mauro R."/>
            <person name="Lo Monaco A."/>
            <person name="Mauromicale G."/>
            <person name="Faccioli P."/>
            <person name="Cattivelli L."/>
            <person name="Rieseberg L."/>
            <person name="Michelmore R."/>
            <person name="Lanteri S."/>
        </authorList>
    </citation>
    <scope>NUCLEOTIDE SEQUENCE [LARGE SCALE GENOMIC DNA]</scope>
    <source>
        <strain evidence="2">2C</strain>
    </source>
</reference>
<evidence type="ECO:0000313" key="3">
    <source>
        <dbReference type="Proteomes" id="UP000243975"/>
    </source>
</evidence>
<dbReference type="GO" id="GO:0004185">
    <property type="term" value="F:serine-type carboxypeptidase activity"/>
    <property type="evidence" value="ECO:0007669"/>
    <property type="project" value="InterPro"/>
</dbReference>
<dbReference type="Proteomes" id="UP000243975">
    <property type="component" value="Unassembled WGS sequence"/>
</dbReference>
<dbReference type="Gramene" id="KVI11637">
    <property type="protein sequence ID" value="KVI11637"/>
    <property type="gene ID" value="Ccrd_009951"/>
</dbReference>
<dbReference type="Gene3D" id="3.40.50.11320">
    <property type="match status" value="1"/>
</dbReference>
<feature type="non-terminal residue" evidence="2">
    <location>
        <position position="1"/>
    </location>
</feature>
<sequence length="152" mass="17637">KVRQSYDPCTQQHSLVYFNSPEVHNALHVYQSNNTLRRWEICSDVVEMFWKDSPTFMLDIYHELIMVMDALNLTTINPWHAWYEDDQVIPSILNKYTHLSKIDIGTRTQTYERLTYVTVNGARHEVPLHKPKQALALINSFLAGTSMAPSGQ</sequence>
<dbReference type="Pfam" id="PF00450">
    <property type="entry name" value="Peptidase_S10"/>
    <property type="match status" value="2"/>
</dbReference>
<evidence type="ECO:0000313" key="2">
    <source>
        <dbReference type="EMBL" id="KVI11637.1"/>
    </source>
</evidence>
<keyword evidence="3" id="KW-1185">Reference proteome</keyword>
<protein>
    <submittedName>
        <fullName evidence="2">Peptidase S10, serine carboxypeptidase</fullName>
    </submittedName>
</protein>
<proteinExistence type="inferred from homology"/>
<accession>A0A103YM56</accession>
<dbReference type="InterPro" id="IPR029058">
    <property type="entry name" value="AB_hydrolase_fold"/>
</dbReference>
<feature type="non-terminal residue" evidence="2">
    <location>
        <position position="152"/>
    </location>
</feature>
<organism evidence="2 3">
    <name type="scientific">Cynara cardunculus var. scolymus</name>
    <name type="common">Globe artichoke</name>
    <name type="synonym">Cynara scolymus</name>
    <dbReference type="NCBI Taxonomy" id="59895"/>
    <lineage>
        <taxon>Eukaryota</taxon>
        <taxon>Viridiplantae</taxon>
        <taxon>Streptophyta</taxon>
        <taxon>Embryophyta</taxon>
        <taxon>Tracheophyta</taxon>
        <taxon>Spermatophyta</taxon>
        <taxon>Magnoliopsida</taxon>
        <taxon>eudicotyledons</taxon>
        <taxon>Gunneridae</taxon>
        <taxon>Pentapetalae</taxon>
        <taxon>asterids</taxon>
        <taxon>campanulids</taxon>
        <taxon>Asterales</taxon>
        <taxon>Asteraceae</taxon>
        <taxon>Carduoideae</taxon>
        <taxon>Cardueae</taxon>
        <taxon>Carduinae</taxon>
        <taxon>Cynara</taxon>
    </lineage>
</organism>
<name>A0A103YM56_CYNCS</name>
<keyword evidence="2" id="KW-0645">Protease</keyword>
<comment type="caution">
    <text evidence="2">The sequence shown here is derived from an EMBL/GenBank/DDBJ whole genome shotgun (WGS) entry which is preliminary data.</text>
</comment>
<dbReference type="Gene3D" id="6.10.250.940">
    <property type="match status" value="1"/>
</dbReference>
<keyword evidence="2" id="KW-0378">Hydrolase</keyword>
<dbReference type="EMBL" id="LEKV01000064">
    <property type="protein sequence ID" value="KVI11637.1"/>
    <property type="molecule type" value="Genomic_DNA"/>
</dbReference>
<dbReference type="GO" id="GO:0006508">
    <property type="term" value="P:proteolysis"/>
    <property type="evidence" value="ECO:0007669"/>
    <property type="project" value="InterPro"/>
</dbReference>